<gene>
    <name evidence="1" type="ORF">NVP1224A_52</name>
</gene>
<organism evidence="1 2">
    <name type="scientific">Vibrio phage 1.224.A._10N.261.48.B1</name>
    <dbReference type="NCBI Taxonomy" id="1881226"/>
    <lineage>
        <taxon>Viruses</taxon>
        <taxon>Duplodnaviria</taxon>
        <taxon>Heunggongvirae</taxon>
        <taxon>Uroviricota</taxon>
        <taxon>Caudoviricetes</taxon>
        <taxon>Schitoviridae</taxon>
        <taxon>Mukerjeevirus</taxon>
        <taxon>Mukerjeevirus mv48B1</taxon>
    </lineage>
</organism>
<protein>
    <submittedName>
        <fullName evidence="1">Uncharacterized protein</fullName>
    </submittedName>
</protein>
<dbReference type="EMBL" id="MG592591">
    <property type="protein sequence ID" value="AUR96419.1"/>
    <property type="molecule type" value="Genomic_DNA"/>
</dbReference>
<proteinExistence type="predicted"/>
<dbReference type="Proteomes" id="UP000277460">
    <property type="component" value="Segment"/>
</dbReference>
<accession>A0A2I7RRZ6</accession>
<evidence type="ECO:0000313" key="2">
    <source>
        <dbReference type="Proteomes" id="UP000277460"/>
    </source>
</evidence>
<reference evidence="1 2" key="1">
    <citation type="submission" date="2017-11" db="EMBL/GenBank/DDBJ databases">
        <title>A major lineage of nontailed dsDNA viruses as unrecognized killers of marine bacteria.</title>
        <authorList>
            <person name="Kauffman K.M."/>
            <person name="Hussain F.A."/>
            <person name="Yang J."/>
            <person name="Arevalo P."/>
            <person name="Brown J.M."/>
            <person name="Chang W.K."/>
            <person name="VanInsberghe D."/>
            <person name="Elsherbini J."/>
            <person name="Cutler M.B."/>
            <person name="Kelly L."/>
            <person name="Polz M.F."/>
        </authorList>
    </citation>
    <scope>NUCLEOTIDE SEQUENCE [LARGE SCALE GENOMIC DNA]</scope>
</reference>
<name>A0A2I7RRZ6_9CAUD</name>
<sequence length="117" mass="12568">MYPDIKFGNVDPNATGTDKAKVDSTDWIRSLFGDSETAGIAQGVTDVASGVINSWLGYKQLGVAEDQVALQKEAFNQNKATSNMEAALKLDAMQRGLAHHGVQSSAVDKYATEYAQK</sequence>
<keyword evidence="2" id="KW-1185">Reference proteome</keyword>
<evidence type="ECO:0000313" key="1">
    <source>
        <dbReference type="EMBL" id="AUR96419.1"/>
    </source>
</evidence>